<feature type="region of interest" description="N-terminal hotdog fold" evidence="9">
    <location>
        <begin position="934"/>
        <end position="1062"/>
    </location>
</feature>
<feature type="compositionally biased region" description="Polar residues" evidence="10">
    <location>
        <begin position="2464"/>
        <end position="2474"/>
    </location>
</feature>
<dbReference type="InterPro" id="IPR016035">
    <property type="entry name" value="Acyl_Trfase/lysoPLipase"/>
</dbReference>
<dbReference type="InterPro" id="IPR042104">
    <property type="entry name" value="PKS_dehydratase_sf"/>
</dbReference>
<dbReference type="SUPFAM" id="SSF53901">
    <property type="entry name" value="Thiolase-like"/>
    <property type="match status" value="1"/>
</dbReference>
<evidence type="ECO:0000256" key="10">
    <source>
        <dbReference type="SAM" id="MobiDB-lite"/>
    </source>
</evidence>
<dbReference type="InterPro" id="IPR016039">
    <property type="entry name" value="Thiolase-like"/>
</dbReference>
<dbReference type="InterPro" id="IPR011032">
    <property type="entry name" value="GroES-like_sf"/>
</dbReference>
<feature type="region of interest" description="Disordered" evidence="10">
    <location>
        <begin position="2453"/>
        <end position="2486"/>
    </location>
</feature>
<dbReference type="PANTHER" id="PTHR43775:SF49">
    <property type="entry name" value="SYNTHASE, PUTATIVE (JCVI)-RELATED"/>
    <property type="match status" value="1"/>
</dbReference>
<organism evidence="14 15">
    <name type="scientific">Cladobotryum mycophilum</name>
    <dbReference type="NCBI Taxonomy" id="491253"/>
    <lineage>
        <taxon>Eukaryota</taxon>
        <taxon>Fungi</taxon>
        <taxon>Dikarya</taxon>
        <taxon>Ascomycota</taxon>
        <taxon>Pezizomycotina</taxon>
        <taxon>Sordariomycetes</taxon>
        <taxon>Hypocreomycetidae</taxon>
        <taxon>Hypocreales</taxon>
        <taxon>Hypocreaceae</taxon>
        <taxon>Cladobotryum</taxon>
    </lineage>
</organism>
<keyword evidence="15" id="KW-1185">Reference proteome</keyword>
<dbReference type="InterPro" id="IPR020843">
    <property type="entry name" value="ER"/>
</dbReference>
<dbReference type="Pfam" id="PF13602">
    <property type="entry name" value="ADH_zinc_N_2"/>
    <property type="match status" value="1"/>
</dbReference>
<evidence type="ECO:0000256" key="7">
    <source>
        <dbReference type="ARBA" id="ARBA00023268"/>
    </source>
</evidence>
<dbReference type="SUPFAM" id="SSF51735">
    <property type="entry name" value="NAD(P)-binding Rossmann-fold domains"/>
    <property type="match status" value="2"/>
</dbReference>
<keyword evidence="2" id="KW-0597">Phosphoprotein</keyword>
<keyword evidence="4" id="KW-0808">Transferase</keyword>
<evidence type="ECO:0000256" key="8">
    <source>
        <dbReference type="ARBA" id="ARBA00023315"/>
    </source>
</evidence>
<dbReference type="InterPro" id="IPR014031">
    <property type="entry name" value="Ketoacyl_synth_C"/>
</dbReference>
<dbReference type="InterPro" id="IPR016036">
    <property type="entry name" value="Malonyl_transacylase_ACP-bd"/>
</dbReference>
<dbReference type="Gene3D" id="3.10.129.110">
    <property type="entry name" value="Polyketide synthase dehydratase"/>
    <property type="match status" value="1"/>
</dbReference>
<dbReference type="InterPro" id="IPR009081">
    <property type="entry name" value="PP-bd_ACP"/>
</dbReference>
<dbReference type="InterPro" id="IPR020806">
    <property type="entry name" value="PKS_PP-bd"/>
</dbReference>
<feature type="domain" description="Ketosynthase family 3 (KS3)" evidence="12">
    <location>
        <begin position="8"/>
        <end position="427"/>
    </location>
</feature>
<keyword evidence="6" id="KW-0560">Oxidoreductase</keyword>
<feature type="region of interest" description="C-terminal hotdog fold" evidence="9">
    <location>
        <begin position="1072"/>
        <end position="1220"/>
    </location>
</feature>
<keyword evidence="8" id="KW-0012">Acyltransferase</keyword>
<dbReference type="SUPFAM" id="SSF50129">
    <property type="entry name" value="GroES-like"/>
    <property type="match status" value="1"/>
</dbReference>
<dbReference type="Pfam" id="PF08659">
    <property type="entry name" value="KR"/>
    <property type="match status" value="1"/>
</dbReference>
<dbReference type="Pfam" id="PF02801">
    <property type="entry name" value="Ketoacyl-synt_C"/>
    <property type="match status" value="1"/>
</dbReference>
<dbReference type="Proteomes" id="UP001338125">
    <property type="component" value="Unassembled WGS sequence"/>
</dbReference>
<dbReference type="PROSITE" id="PS52004">
    <property type="entry name" value="KS3_2"/>
    <property type="match status" value="1"/>
</dbReference>
<evidence type="ECO:0000256" key="4">
    <source>
        <dbReference type="ARBA" id="ARBA00022679"/>
    </source>
</evidence>
<evidence type="ECO:0000259" key="13">
    <source>
        <dbReference type="PROSITE" id="PS52019"/>
    </source>
</evidence>
<evidence type="ECO:0000313" key="14">
    <source>
        <dbReference type="EMBL" id="KAK5991611.1"/>
    </source>
</evidence>
<evidence type="ECO:0000256" key="5">
    <source>
        <dbReference type="ARBA" id="ARBA00022857"/>
    </source>
</evidence>
<dbReference type="Pfam" id="PF08242">
    <property type="entry name" value="Methyltransf_12"/>
    <property type="match status" value="1"/>
</dbReference>
<feature type="compositionally biased region" description="Basic and acidic residues" evidence="10">
    <location>
        <begin position="2453"/>
        <end position="2462"/>
    </location>
</feature>
<dbReference type="InterPro" id="IPR029063">
    <property type="entry name" value="SAM-dependent_MTases_sf"/>
</dbReference>
<dbReference type="Pfam" id="PF14765">
    <property type="entry name" value="PS-DH"/>
    <property type="match status" value="1"/>
</dbReference>
<dbReference type="SMART" id="SM00822">
    <property type="entry name" value="PKS_KR"/>
    <property type="match status" value="1"/>
</dbReference>
<sequence>MTTTRDPPPPIAIIGMGVRLPGGVSTPDEFWDLLINKRDGRCRVPLDRYNVDGFLNSGIKRYSVASEYGYFLKDADFKAFDTSFFVTNRTEAPTVDPQQRLLLEVVWECIENAGQTKLNSTNTGVFVGTFGEDWHDILLSDKSQSIPYRTTSGGDFTAANRISYNFDLRGPSITIRTACSASMTALHMACQSLYNGDCPTAIVAGASVIMNPTMTIDMTQQGALSPTGSCKTFDATADGFARGEAVNAILIKPLESALRDGDPIRAVIRSTALNADGKLSPIGVPSIEAQEMLIRHAYNIAGITDFSQTAFFECHGTGTLVGDPIEAKAVAKVFGAHGVYIGSVKPNVGHTEGASGLTSIIKATLALEHNTIPPNINFSKPNPDIPFDECKLRVPVEPVPWPKDKQGRISVNSFGIGGSNSHVIIESAKSYGMGRSKQANVNGNGEATKAQLNGTSNATVNSHTNGHTNGVPKKPVNETHGGVTKPWPHLLPISTSNSKTLQKRVSDLTHYIESQPDSLHSVAHTLGAHRVHLLHRTFCVFNGSAEKMEVGSFEKASTVSPEAVFVFTGQGAQWAGMGSDLIHGSPSFREDIRTLDETLQGLEEPPQWTIENILLSNDNHSILNKAEYSQPLCTAVQIALVSFLARCGITPSMVVGHSSGEIAAAYAAGAMTMSESILCSYFRGLAMTRQTRVGGMAAIGLSRAAVLPYLMDGVTVACENSSLSVTISGDIIALEQALDAIKAKEPDVFTRRLPVDQAYHSHHMCDVGEIYEEMLMPYLAKTEARVPFYSTVTGQAATKMQFGPAYWRKNLESPVLFHDAVRSLLKGLQNKTTILEIGPHSALKGPIRQILQEQVGSKHHSYVPTMLRDKDSAICLLSALGRLYTLGHSVDFSFINPGAPILTNLPNYPWDHSVELWDESRLSKEWRQTKYPYHEILGSRCWETSGSEPIWRSVIHLHEVPWLKDHKIINDVVFPCAGYIAMMGEAIRQFLGSDSYTLRDLMVKAALVVPGMEAVEMITTMKPTPLTEHTNSSWYNISISSFNGTSWVQNCTAQGRPCEDDAGLSQRKPIDSYPRHISDEFFYERMEYAGLNYGPCFRGLKDISVHTQKHRARATIRNDESEHASTYSAHPTAIDFCLQLSILARTKGIIRNLDSLEVPHRINHIQVNSGGPELVVGALVQLDSVTGKTRADIRAISKENIPVIQLDGVTGISLDTGKGASKQVMKKAIEKATVASILRILDVLKTMDITPSGYLSKLVSWMKAEKESMIQGKLDALVPEAREWASSADMPWLSLVDNAIHEINASGDVDAIGMSRMYSKLVSKSNIQAIYAGKMNPLQLIIDDGALEGFYTICEGSVEAEFFSLYAHSQPTLRVLELGAGTGAATRTVLKHLISKDGHRMFSEYVFTDISSGFFNAAQENFKDWEGLRPGYYDLIVASNVLHVTSSLQKTLQNVHSLLRPGGRLYLQELSSPMGLRTVNFITGHFPGWWADRIDNRLDTPVVTVERWNRELCDTGFSGAEVAVPDDVPQYCANVHIISTKLSSVNNAKAVTLLYYKEKHGFAMGLASRLEQDGITVDWRKLSDGNLPGQDTISTIDLEGPFFDEISEEDYGEFKAYVSRLKDGMLWLTRSAQVACTDPRYALVLGLARTVRKELSLDFWTVELETLDAAAAECTAALYQRFHNRHSLPQDRNIDYEFAVYDGTVNVGRHHWLNTSLELEGQVRELDPKLLTISRFGMIDSLHWVQHPEAFLQPDEVEIKVLYTGLNFRVYIMLSMSFMPGAKDKFGFEASGIIIRTGSAVEDFKVGDRVFALSDGLFATRRVLSTNQVALVPAGLSLENAATMPIVYMTVIYSLINLGQLTKGQSILIHSASGGVGIAAIYICKMLGAEIYTTVGNEDKAQHLVNTYGIPRERIFNSRNTSFLNEIMKATGGQGVDMVLNSLSGELLHASWQCVARYGKMLEIGKRDIIERGRLALDQFEGNRAYFGIDLSSYCRERPECSKRLMGQFVQYYNEGHIKPIQPISSFKAEDISNGFRFMKMGQHMGKIIIAFPDDSREIPSIKAPQPSLFSSTATYLLVGGLGGIGKAITTWLVENGARSFVFLSRSAGKPAEDQAFIRELEYQSCCAITVAGSVGELADVQSAVQSAPTPIAGVFQMSMALRDLAFSDITHDDWRTVQEPKVKGTWNLHNALSEIDLDFFILFSSLSGLFGRPGQANYASANTFLDAFVQYRHRLRLPCSVIDIGLVQGVGFLTNNTAMLKQFVMGGGYAVQEQEVIEAIQVSIRQSLPATTLREPNGRYKSLGQLAIGLRSGRSLHESSNLSFLKGDIRTDMYWQLAATSQVDTDEKGNKIRTLINAVSADPAILDDPELQHQLTWEIGRVICSLMMIPEENLDVTTTLESMGIDSLVSIEIRNWWRQKLGVEVSVLEIKNAAVIGGLGKLAVSALKKKYAEGDGDRGGDDQTTSPSLQINGTAEKETPDVDVD</sequence>
<dbReference type="Gene3D" id="3.40.47.10">
    <property type="match status" value="1"/>
</dbReference>
<dbReference type="InterPro" id="IPR036291">
    <property type="entry name" value="NAD(P)-bd_dom_sf"/>
</dbReference>
<dbReference type="Pfam" id="PF00698">
    <property type="entry name" value="Acyl_transf_1"/>
    <property type="match status" value="1"/>
</dbReference>
<dbReference type="InterPro" id="IPR014043">
    <property type="entry name" value="Acyl_transferase_dom"/>
</dbReference>
<dbReference type="Pfam" id="PF00109">
    <property type="entry name" value="ketoacyl-synt"/>
    <property type="match status" value="1"/>
</dbReference>
<dbReference type="CDD" id="cd02440">
    <property type="entry name" value="AdoMet_MTases"/>
    <property type="match status" value="1"/>
</dbReference>
<dbReference type="SMART" id="SM00825">
    <property type="entry name" value="PKS_KS"/>
    <property type="match status" value="1"/>
</dbReference>
<evidence type="ECO:0000256" key="1">
    <source>
        <dbReference type="ARBA" id="ARBA00022450"/>
    </source>
</evidence>
<dbReference type="InterPro" id="IPR049551">
    <property type="entry name" value="PKS_DH_C"/>
</dbReference>
<dbReference type="SMART" id="SM00823">
    <property type="entry name" value="PKS_PP"/>
    <property type="match status" value="1"/>
</dbReference>
<dbReference type="InterPro" id="IPR036736">
    <property type="entry name" value="ACP-like_sf"/>
</dbReference>
<comment type="caution">
    <text evidence="14">The sequence shown here is derived from an EMBL/GenBank/DDBJ whole genome shotgun (WGS) entry which is preliminary data.</text>
</comment>
<evidence type="ECO:0000256" key="9">
    <source>
        <dbReference type="PROSITE-ProRule" id="PRU01363"/>
    </source>
</evidence>
<dbReference type="Pfam" id="PF21089">
    <property type="entry name" value="PKS_DH_N"/>
    <property type="match status" value="1"/>
</dbReference>
<dbReference type="SUPFAM" id="SSF47336">
    <property type="entry name" value="ACP-like"/>
    <property type="match status" value="1"/>
</dbReference>
<name>A0ABR0SIT5_9HYPO</name>
<evidence type="ECO:0000256" key="3">
    <source>
        <dbReference type="ARBA" id="ARBA00022603"/>
    </source>
</evidence>
<feature type="active site" description="Proton acceptor; for dehydratase activity" evidence="9">
    <location>
        <position position="966"/>
    </location>
</feature>
<dbReference type="Pfam" id="PF08240">
    <property type="entry name" value="ADH_N"/>
    <property type="match status" value="1"/>
</dbReference>
<gene>
    <name evidence="14" type="ORF">PT974_09896</name>
</gene>
<dbReference type="Pfam" id="PF16197">
    <property type="entry name" value="KAsynt_C_assoc"/>
    <property type="match status" value="1"/>
</dbReference>
<dbReference type="InterPro" id="IPR050091">
    <property type="entry name" value="PKS_NRPS_Biosynth_Enz"/>
</dbReference>
<dbReference type="InterPro" id="IPR049900">
    <property type="entry name" value="PKS_mFAS_DH"/>
</dbReference>
<dbReference type="CDD" id="cd05195">
    <property type="entry name" value="enoyl_red"/>
    <property type="match status" value="1"/>
</dbReference>
<dbReference type="CDD" id="cd00833">
    <property type="entry name" value="PKS"/>
    <property type="match status" value="1"/>
</dbReference>
<dbReference type="CDD" id="cd05274">
    <property type="entry name" value="KR_FAS_SDR_x"/>
    <property type="match status" value="1"/>
</dbReference>
<evidence type="ECO:0000259" key="11">
    <source>
        <dbReference type="PROSITE" id="PS50075"/>
    </source>
</evidence>
<dbReference type="Gene3D" id="1.10.1200.10">
    <property type="entry name" value="ACP-like"/>
    <property type="match status" value="1"/>
</dbReference>
<keyword evidence="3" id="KW-0489">Methyltransferase</keyword>
<dbReference type="InterPro" id="IPR020807">
    <property type="entry name" value="PKS_DH"/>
</dbReference>
<dbReference type="SMART" id="SM00829">
    <property type="entry name" value="PKS_ER"/>
    <property type="match status" value="1"/>
</dbReference>
<dbReference type="InterPro" id="IPR032821">
    <property type="entry name" value="PKS_assoc"/>
</dbReference>
<dbReference type="PROSITE" id="PS52019">
    <property type="entry name" value="PKS_MFAS_DH"/>
    <property type="match status" value="1"/>
</dbReference>
<evidence type="ECO:0000256" key="6">
    <source>
        <dbReference type="ARBA" id="ARBA00023002"/>
    </source>
</evidence>
<dbReference type="SUPFAM" id="SSF55048">
    <property type="entry name" value="Probable ACP-binding domain of malonyl-CoA ACP transacylase"/>
    <property type="match status" value="1"/>
</dbReference>
<dbReference type="Gene3D" id="3.40.366.10">
    <property type="entry name" value="Malonyl-Coenzyme A Acyl Carrier Protein, domain 2"/>
    <property type="match status" value="1"/>
</dbReference>
<feature type="domain" description="Carrier" evidence="11">
    <location>
        <begin position="2371"/>
        <end position="2448"/>
    </location>
</feature>
<dbReference type="Gene3D" id="3.40.50.720">
    <property type="entry name" value="NAD(P)-binding Rossmann-like Domain"/>
    <property type="match status" value="2"/>
</dbReference>
<dbReference type="SUPFAM" id="SSF53335">
    <property type="entry name" value="S-adenosyl-L-methionine-dependent methyltransferases"/>
    <property type="match status" value="1"/>
</dbReference>
<feature type="compositionally biased region" description="Basic and acidic residues" evidence="10">
    <location>
        <begin position="2476"/>
        <end position="2486"/>
    </location>
</feature>
<accession>A0ABR0SIT5</accession>
<keyword evidence="5" id="KW-0521">NADP</keyword>
<dbReference type="PANTHER" id="PTHR43775">
    <property type="entry name" value="FATTY ACID SYNTHASE"/>
    <property type="match status" value="1"/>
</dbReference>
<reference evidence="14 15" key="1">
    <citation type="submission" date="2024-01" db="EMBL/GenBank/DDBJ databases">
        <title>Complete genome of Cladobotryum mycophilum ATHUM6906.</title>
        <authorList>
            <person name="Christinaki A.C."/>
            <person name="Myridakis A.I."/>
            <person name="Kouvelis V.N."/>
        </authorList>
    </citation>
    <scope>NUCLEOTIDE SEQUENCE [LARGE SCALE GENOMIC DNA]</scope>
    <source>
        <strain evidence="14 15">ATHUM6906</strain>
    </source>
</reference>
<dbReference type="InterPro" id="IPR056501">
    <property type="entry name" value="NAD-bd_HRPKS_sdrA"/>
</dbReference>
<dbReference type="InterPro" id="IPR057326">
    <property type="entry name" value="KR_dom"/>
</dbReference>
<evidence type="ECO:0000256" key="2">
    <source>
        <dbReference type="ARBA" id="ARBA00022553"/>
    </source>
</evidence>
<dbReference type="InterPro" id="IPR020841">
    <property type="entry name" value="PKS_Beta-ketoAc_synthase_dom"/>
</dbReference>
<dbReference type="PROSITE" id="PS50075">
    <property type="entry name" value="CARRIER"/>
    <property type="match status" value="1"/>
</dbReference>
<dbReference type="SMART" id="SM00826">
    <property type="entry name" value="PKS_DH"/>
    <property type="match status" value="1"/>
</dbReference>
<dbReference type="Pfam" id="PF00550">
    <property type="entry name" value="PP-binding"/>
    <property type="match status" value="1"/>
</dbReference>
<dbReference type="Gene3D" id="3.40.50.150">
    <property type="entry name" value="Vaccinia Virus protein VP39"/>
    <property type="match status" value="1"/>
</dbReference>
<dbReference type="SUPFAM" id="SSF52151">
    <property type="entry name" value="FabD/lysophospholipase-like"/>
    <property type="match status" value="1"/>
</dbReference>
<keyword evidence="1" id="KW-0596">Phosphopantetheine</keyword>
<feature type="active site" description="Proton donor; for dehydratase activity" evidence="9">
    <location>
        <position position="1135"/>
    </location>
</feature>
<dbReference type="InterPro" id="IPR013217">
    <property type="entry name" value="Methyltransf_12"/>
</dbReference>
<keyword evidence="7" id="KW-0511">Multifunctional enzyme</keyword>
<dbReference type="Gene3D" id="3.90.180.10">
    <property type="entry name" value="Medium-chain alcohol dehydrogenases, catalytic domain"/>
    <property type="match status" value="1"/>
</dbReference>
<feature type="domain" description="PKS/mFAS DH" evidence="13">
    <location>
        <begin position="934"/>
        <end position="1220"/>
    </location>
</feature>
<dbReference type="InterPro" id="IPR013154">
    <property type="entry name" value="ADH-like_N"/>
</dbReference>
<evidence type="ECO:0000259" key="12">
    <source>
        <dbReference type="PROSITE" id="PS52004"/>
    </source>
</evidence>
<dbReference type="SMART" id="SM00827">
    <property type="entry name" value="PKS_AT"/>
    <property type="match status" value="1"/>
</dbReference>
<dbReference type="Gene3D" id="3.30.70.3290">
    <property type="match status" value="1"/>
</dbReference>
<dbReference type="InterPro" id="IPR049552">
    <property type="entry name" value="PKS_DH_N"/>
</dbReference>
<protein>
    <submittedName>
        <fullName evidence="14">Highly reducing polyketide synthase gloL</fullName>
    </submittedName>
</protein>
<dbReference type="InterPro" id="IPR001227">
    <property type="entry name" value="Ac_transferase_dom_sf"/>
</dbReference>
<dbReference type="InterPro" id="IPR013968">
    <property type="entry name" value="PKS_KR"/>
</dbReference>
<dbReference type="Pfam" id="PF23114">
    <property type="entry name" value="NAD-bd_HRPKS_sdrA"/>
    <property type="match status" value="1"/>
</dbReference>
<evidence type="ECO:0000313" key="15">
    <source>
        <dbReference type="Proteomes" id="UP001338125"/>
    </source>
</evidence>
<dbReference type="InterPro" id="IPR014030">
    <property type="entry name" value="Ketoacyl_synth_N"/>
</dbReference>
<proteinExistence type="predicted"/>
<dbReference type="EMBL" id="JAVFKD010000014">
    <property type="protein sequence ID" value="KAK5991611.1"/>
    <property type="molecule type" value="Genomic_DNA"/>
</dbReference>